<dbReference type="Gene3D" id="3.10.310.30">
    <property type="match status" value="1"/>
</dbReference>
<dbReference type="EMBL" id="ACRF02000014">
    <property type="protein sequence ID" value="EEW93358.1"/>
    <property type="molecule type" value="Genomic_DNA"/>
</dbReference>
<dbReference type="PANTHER" id="PTHR47618:SF1">
    <property type="entry name" value="BIFUNCTIONAL OLIGORIBONUCLEASE AND PAP PHOSPHATASE NRNA"/>
    <property type="match status" value="1"/>
</dbReference>
<reference evidence="3" key="1">
    <citation type="submission" date="2009-09" db="EMBL/GenBank/DDBJ databases">
        <authorList>
            <consortium name="The Broad Institute Genome Sequencing Platform"/>
            <person name="Ward D."/>
            <person name="Feldgarden M."/>
            <person name="Earl A."/>
            <person name="Young S.K."/>
            <person name="Zeng Q."/>
            <person name="Koehrsen M."/>
            <person name="Alvarado L."/>
            <person name="Berlin A."/>
            <person name="Bochicchio J."/>
            <person name="Borenstein D."/>
            <person name="Chapman S.B."/>
            <person name="Chen Z."/>
            <person name="Engels R."/>
            <person name="Freedman E."/>
            <person name="Gellesch M."/>
            <person name="Goldberg J."/>
            <person name="Griggs A."/>
            <person name="Gujja S."/>
            <person name="Heilman E."/>
            <person name="Heiman D."/>
            <person name="Hepburn T."/>
            <person name="Howarth C."/>
            <person name="Jen D."/>
            <person name="Larson L."/>
            <person name="Lewis B."/>
            <person name="Mehta T."/>
            <person name="Park D."/>
            <person name="Pearson M."/>
            <person name="Roberts A."/>
            <person name="Saif S."/>
            <person name="Shea T."/>
            <person name="Shenoy N."/>
            <person name="Sisk P."/>
            <person name="Stolte C."/>
            <person name="Sykes S."/>
            <person name="Thomson T."/>
            <person name="Walk T."/>
            <person name="White J."/>
            <person name="Yandava C."/>
            <person name="Sibley C.D."/>
            <person name="Field T.R."/>
            <person name="Grinwis M."/>
            <person name="Eshaghurshan C.S."/>
            <person name="Surette M.G."/>
            <person name="Haas B."/>
            <person name="Nusbaum C."/>
            <person name="Birren B."/>
        </authorList>
    </citation>
    <scope>NUCLEOTIDE SEQUENCE [LARGE SCALE GENOMIC DNA]</scope>
    <source>
        <strain evidence="3">ATCC 700633</strain>
    </source>
</reference>
<dbReference type="SUPFAM" id="SSF64182">
    <property type="entry name" value="DHH phosphoesterases"/>
    <property type="match status" value="1"/>
</dbReference>
<dbReference type="PANTHER" id="PTHR47618">
    <property type="entry name" value="BIFUNCTIONAL OLIGORIBONUCLEASE AND PAP PHOSPHATASE NRNA"/>
    <property type="match status" value="1"/>
</dbReference>
<keyword evidence="4" id="KW-1185">Reference proteome</keyword>
<dbReference type="InterPro" id="IPR003156">
    <property type="entry name" value="DHHA1_dom"/>
</dbReference>
<protein>
    <recommendedName>
        <fullName evidence="5">Phosphoesterase RecJ domain-containing protein</fullName>
    </recommendedName>
</protein>
<dbReference type="InterPro" id="IPR038763">
    <property type="entry name" value="DHH_sf"/>
</dbReference>
<accession>D0BJV5</accession>
<name>D0BJV5_9LACT</name>
<dbReference type="Pfam" id="PF02272">
    <property type="entry name" value="DHHA1"/>
    <property type="match status" value="1"/>
</dbReference>
<dbReference type="HOGENOM" id="CLU_039720_1_0_9"/>
<sequence length="323" mass="35708">MNKQEYLLAIDKEIQKADSIVILRHELPDPDAIGSQIGLKKIIEATYPNKTVYALGEMNDDLAYIGTMDTISQEVFDASLIIVNDTANTPRIDSPYEVNPSEVIKIDHHPDRDVYGKISYVDTTASSTSEILCQFVFNENSPWKVNEEVANALYAGIVGDTGRFLYPATTTVTFEMVSKLLEFPVKISEIAYHMITNPVSVSRLAGYIYQNMDISENGVAITILSQEQLKEFGVEEHQTHGVISLPSTVEGVYCWCLFVEQPDGTYRCNLRSKGPIVNEIAANHGGGGHPLASGAVVKSLEEVHQMSEELNESSKKFLASLNK</sequence>
<evidence type="ECO:0000259" key="2">
    <source>
        <dbReference type="Pfam" id="PF02272"/>
    </source>
</evidence>
<dbReference type="RefSeq" id="WP_006702514.1">
    <property type="nucleotide sequence ID" value="NZ_KI391971.1"/>
</dbReference>
<reference evidence="3" key="2">
    <citation type="submission" date="2011-10" db="EMBL/GenBank/DDBJ databases">
        <title>The Genome Sequence of Granulicatella elegans ATCC 700633.</title>
        <authorList>
            <consortium name="The Broad Institute Genome Sequencing Platform"/>
            <consortium name="The Broad Institute Genome Sequencing Center for Infectious Disease"/>
            <person name="Earl A."/>
            <person name="Ward D."/>
            <person name="Feldgarden M."/>
            <person name="Gevers D."/>
            <person name="Sibley C.D."/>
            <person name="Field T.R."/>
            <person name="Grinwis M."/>
            <person name="Eshaghurshan C.S."/>
            <person name="Surette M.G."/>
            <person name="Young S.K."/>
            <person name="Zeng Q."/>
            <person name="Gargeya S."/>
            <person name="Fitzgerald M."/>
            <person name="Haas B."/>
            <person name="Abouelleil A."/>
            <person name="Alvarado L."/>
            <person name="Arachchi H.M."/>
            <person name="Berlin A."/>
            <person name="Brown A."/>
            <person name="Chapman S.B."/>
            <person name="Chen Z."/>
            <person name="Dunbar C."/>
            <person name="Freedman E."/>
            <person name="Gearin G."/>
            <person name="Goldberg J."/>
            <person name="Griggs A."/>
            <person name="Gujja S."/>
            <person name="Heiman D."/>
            <person name="Howarth C."/>
            <person name="Larson L."/>
            <person name="Lui A."/>
            <person name="MacDonald P.J.P."/>
            <person name="Montmayeur A."/>
            <person name="Murphy C."/>
            <person name="Neiman D."/>
            <person name="Pearson M."/>
            <person name="Priest M."/>
            <person name="Roberts A."/>
            <person name="Saif S."/>
            <person name="Shea T."/>
            <person name="Shenoy N."/>
            <person name="Sisk P."/>
            <person name="Stolte C."/>
            <person name="Sykes S."/>
            <person name="Wortman J."/>
            <person name="Nusbaum C."/>
            <person name="Birren B."/>
        </authorList>
    </citation>
    <scope>NUCLEOTIDE SEQUENCE [LARGE SCALE GENOMIC DNA]</scope>
    <source>
        <strain evidence="3">ATCC 700633</strain>
    </source>
</reference>
<dbReference type="eggNOG" id="COG0618">
    <property type="taxonomic scope" value="Bacteria"/>
</dbReference>
<evidence type="ECO:0008006" key="5">
    <source>
        <dbReference type="Google" id="ProtNLM"/>
    </source>
</evidence>
<dbReference type="Pfam" id="PF01368">
    <property type="entry name" value="DHH"/>
    <property type="match status" value="1"/>
</dbReference>
<dbReference type="Gene3D" id="3.90.1640.10">
    <property type="entry name" value="inorganic pyrophosphatase (n-terminal core)"/>
    <property type="match status" value="1"/>
</dbReference>
<dbReference type="OrthoDB" id="9803668at2"/>
<comment type="caution">
    <text evidence="3">The sequence shown here is derived from an EMBL/GenBank/DDBJ whole genome shotgun (WGS) entry which is preliminary data.</text>
</comment>
<evidence type="ECO:0000259" key="1">
    <source>
        <dbReference type="Pfam" id="PF01368"/>
    </source>
</evidence>
<proteinExistence type="predicted"/>
<evidence type="ECO:0000313" key="3">
    <source>
        <dbReference type="EMBL" id="EEW93358.1"/>
    </source>
</evidence>
<gene>
    <name evidence="3" type="ORF">HMPREF0446_00240</name>
</gene>
<organism evidence="3 4">
    <name type="scientific">Granulicatella elegans ATCC 700633</name>
    <dbReference type="NCBI Taxonomy" id="626369"/>
    <lineage>
        <taxon>Bacteria</taxon>
        <taxon>Bacillati</taxon>
        <taxon>Bacillota</taxon>
        <taxon>Bacilli</taxon>
        <taxon>Lactobacillales</taxon>
        <taxon>Carnobacteriaceae</taxon>
        <taxon>Granulicatella</taxon>
    </lineage>
</organism>
<dbReference type="InterPro" id="IPR001667">
    <property type="entry name" value="DDH_dom"/>
</dbReference>
<feature type="domain" description="DHHA1" evidence="2">
    <location>
        <begin position="231"/>
        <end position="312"/>
    </location>
</feature>
<feature type="domain" description="DDH" evidence="1">
    <location>
        <begin position="19"/>
        <end position="157"/>
    </location>
</feature>
<dbReference type="AlphaFoldDB" id="D0BJV5"/>
<evidence type="ECO:0000313" key="4">
    <source>
        <dbReference type="Proteomes" id="UP000002939"/>
    </source>
</evidence>
<dbReference type="Proteomes" id="UP000002939">
    <property type="component" value="Unassembled WGS sequence"/>
</dbReference>
<dbReference type="InterPro" id="IPR051319">
    <property type="entry name" value="Oligoribo/pAp-PDE_c-di-AMP_PDE"/>
</dbReference>
<dbReference type="GO" id="GO:0003676">
    <property type="term" value="F:nucleic acid binding"/>
    <property type="evidence" value="ECO:0007669"/>
    <property type="project" value="InterPro"/>
</dbReference>
<dbReference type="STRING" id="626369.HMPREF0446_00240"/>